<sequence length="297" mass="32730">MATTLRIDSFNEINVIERSELAADAAEGASELLLRSTQGIIDGQVIYVGHLSREGIEKASVASVDDETTVTLSAPLKLAHKAYEPVTAVLGDKIHIYRAVNVTDMVPDPEAFTVLVTREIDPDQMSTYYRDSAGSSGYWYRFTYFNESTLAETDLLELPAVRGETAPHYASVREIREAAGFQNAYNLSDSRVELWRRTAEAEINAALAGAYVIPFDPVPEIVHALTIQLAAALLEDDAYHSTTTAKKIKDARAALKDYQLGSIAVTDDQGIDLGTSETISGWPNESVPRYFRMEDRF</sequence>
<name>A0AAW8NHZ3_PSEOX</name>
<comment type="caution">
    <text evidence="1">The sequence shown here is derived from an EMBL/GenBank/DDBJ whole genome shotgun (WGS) entry which is preliminary data.</text>
</comment>
<accession>A0AAW8NHZ3</accession>
<dbReference type="AlphaFoldDB" id="A0AAW8NHZ3"/>
<dbReference type="GeneID" id="97424559"/>
<reference evidence="1" key="1">
    <citation type="submission" date="2023-07" db="EMBL/GenBank/DDBJ databases">
        <title>Sorghum-associated microbial communities from plants grown in Nebraska, USA.</title>
        <authorList>
            <person name="Schachtman D."/>
        </authorList>
    </citation>
    <scope>NUCLEOTIDE SEQUENCE</scope>
    <source>
        <strain evidence="1">BE261</strain>
    </source>
</reference>
<dbReference type="InterPro" id="IPR009752">
    <property type="entry name" value="Phage_Mu_GpJ"/>
</dbReference>
<gene>
    <name evidence="1" type="ORF">J2X12_004118</name>
</gene>
<evidence type="ECO:0000313" key="1">
    <source>
        <dbReference type="EMBL" id="MDR7166064.1"/>
    </source>
</evidence>
<dbReference type="Pfam" id="PF07030">
    <property type="entry name" value="Phage_Mu_Gp36"/>
    <property type="match status" value="1"/>
</dbReference>
<organism evidence="1 2">
    <name type="scientific">Pseudarthrobacter oxydans</name>
    <name type="common">Arthrobacter oxydans</name>
    <dbReference type="NCBI Taxonomy" id="1671"/>
    <lineage>
        <taxon>Bacteria</taxon>
        <taxon>Bacillati</taxon>
        <taxon>Actinomycetota</taxon>
        <taxon>Actinomycetes</taxon>
        <taxon>Micrococcales</taxon>
        <taxon>Micrococcaceae</taxon>
        <taxon>Pseudarthrobacter</taxon>
    </lineage>
</organism>
<dbReference type="RefSeq" id="WP_310114662.1">
    <property type="nucleotide sequence ID" value="NZ_JAVDTN010000026.1"/>
</dbReference>
<dbReference type="Proteomes" id="UP001262032">
    <property type="component" value="Unassembled WGS sequence"/>
</dbReference>
<protein>
    <submittedName>
        <fullName evidence="1">Phage gp36-like protein</fullName>
    </submittedName>
</protein>
<proteinExistence type="predicted"/>
<evidence type="ECO:0000313" key="2">
    <source>
        <dbReference type="Proteomes" id="UP001262032"/>
    </source>
</evidence>
<dbReference type="EMBL" id="JAVDWN010000026">
    <property type="protein sequence ID" value="MDR7166064.1"/>
    <property type="molecule type" value="Genomic_DNA"/>
</dbReference>